<accession>A0ACC4B2N4</accession>
<sequence length="81" mass="8909">MRPRMQDPGLQTPKSGKQRTFLFSYSACVKAGSEVVACCVGYDMAHFTLVCAAKSPISKICVHEALLYTHVYTPLPHVCFA</sequence>
<evidence type="ECO:0000313" key="2">
    <source>
        <dbReference type="Proteomes" id="UP000309997"/>
    </source>
</evidence>
<protein>
    <submittedName>
        <fullName evidence="1">Uncharacterized protein</fullName>
    </submittedName>
</protein>
<dbReference type="EMBL" id="RCHU02000014">
    <property type="protein sequence ID" value="KAL3572644.1"/>
    <property type="molecule type" value="Genomic_DNA"/>
</dbReference>
<comment type="caution">
    <text evidence="1">The sequence shown here is derived from an EMBL/GenBank/DDBJ whole genome shotgun (WGS) entry which is preliminary data.</text>
</comment>
<keyword evidence="2" id="KW-1185">Reference proteome</keyword>
<gene>
    <name evidence="1" type="ORF">D5086_026548</name>
</gene>
<organism evidence="1 2">
    <name type="scientific">Populus alba</name>
    <name type="common">White poplar</name>
    <dbReference type="NCBI Taxonomy" id="43335"/>
    <lineage>
        <taxon>Eukaryota</taxon>
        <taxon>Viridiplantae</taxon>
        <taxon>Streptophyta</taxon>
        <taxon>Embryophyta</taxon>
        <taxon>Tracheophyta</taxon>
        <taxon>Spermatophyta</taxon>
        <taxon>Magnoliopsida</taxon>
        <taxon>eudicotyledons</taxon>
        <taxon>Gunneridae</taxon>
        <taxon>Pentapetalae</taxon>
        <taxon>rosids</taxon>
        <taxon>fabids</taxon>
        <taxon>Malpighiales</taxon>
        <taxon>Salicaceae</taxon>
        <taxon>Saliceae</taxon>
        <taxon>Populus</taxon>
    </lineage>
</organism>
<name>A0ACC4B2N4_POPAL</name>
<proteinExistence type="predicted"/>
<evidence type="ECO:0000313" key="1">
    <source>
        <dbReference type="EMBL" id="KAL3572644.1"/>
    </source>
</evidence>
<dbReference type="Proteomes" id="UP000309997">
    <property type="component" value="Unassembled WGS sequence"/>
</dbReference>
<reference evidence="1 2" key="1">
    <citation type="journal article" date="2024" name="Plant Biotechnol. J.">
        <title>Genome and CRISPR/Cas9 system of a widespread forest tree (Populus alba) in the world.</title>
        <authorList>
            <person name="Liu Y.J."/>
            <person name="Jiang P.F."/>
            <person name="Han X.M."/>
            <person name="Li X.Y."/>
            <person name="Wang H.M."/>
            <person name="Wang Y.J."/>
            <person name="Wang X.X."/>
            <person name="Zeng Q.Y."/>
        </authorList>
    </citation>
    <scope>NUCLEOTIDE SEQUENCE [LARGE SCALE GENOMIC DNA]</scope>
    <source>
        <strain evidence="2">cv. PAL-ZL1</strain>
    </source>
</reference>